<dbReference type="HOGENOM" id="CLU_3016969_0_0_1"/>
<reference evidence="2" key="1">
    <citation type="journal article" date="2011" name="Nat. Genet.">
        <title>The Arabidopsis lyrata genome sequence and the basis of rapid genome size change.</title>
        <authorList>
            <person name="Hu T.T."/>
            <person name="Pattyn P."/>
            <person name="Bakker E.G."/>
            <person name="Cao J."/>
            <person name="Cheng J.-F."/>
            <person name="Clark R.M."/>
            <person name="Fahlgren N."/>
            <person name="Fawcett J.A."/>
            <person name="Grimwood J."/>
            <person name="Gundlach H."/>
            <person name="Haberer G."/>
            <person name="Hollister J.D."/>
            <person name="Ossowski S."/>
            <person name="Ottilar R.P."/>
            <person name="Salamov A.A."/>
            <person name="Schneeberger K."/>
            <person name="Spannagl M."/>
            <person name="Wang X."/>
            <person name="Yang L."/>
            <person name="Nasrallah M.E."/>
            <person name="Bergelson J."/>
            <person name="Carrington J.C."/>
            <person name="Gaut B.S."/>
            <person name="Schmutz J."/>
            <person name="Mayer K.F.X."/>
            <person name="Van de Peer Y."/>
            <person name="Grigoriev I.V."/>
            <person name="Nordborg M."/>
            <person name="Weigel D."/>
            <person name="Guo Y.-L."/>
        </authorList>
    </citation>
    <scope>NUCLEOTIDE SEQUENCE [LARGE SCALE GENOMIC DNA]</scope>
    <source>
        <strain evidence="2">cv. MN47</strain>
    </source>
</reference>
<dbReference type="EMBL" id="GL348718">
    <property type="protein sequence ID" value="EFH48926.1"/>
    <property type="molecule type" value="Genomic_DNA"/>
</dbReference>
<evidence type="ECO:0000313" key="1">
    <source>
        <dbReference type="EMBL" id="EFH48926.1"/>
    </source>
</evidence>
<dbReference type="STRING" id="81972.D7M139"/>
<sequence>MGVFRLHQYEIVVRALPTEKNEQPKIYMMKLWTDERGSYQIQVLVLLKDAEEGKDK</sequence>
<organism evidence="2">
    <name type="scientific">Arabidopsis lyrata subsp. lyrata</name>
    <name type="common">Lyre-leaved rock-cress</name>
    <dbReference type="NCBI Taxonomy" id="81972"/>
    <lineage>
        <taxon>Eukaryota</taxon>
        <taxon>Viridiplantae</taxon>
        <taxon>Streptophyta</taxon>
        <taxon>Embryophyta</taxon>
        <taxon>Tracheophyta</taxon>
        <taxon>Spermatophyta</taxon>
        <taxon>Magnoliopsida</taxon>
        <taxon>eudicotyledons</taxon>
        <taxon>Gunneridae</taxon>
        <taxon>Pentapetalae</taxon>
        <taxon>rosids</taxon>
        <taxon>malvids</taxon>
        <taxon>Brassicales</taxon>
        <taxon>Brassicaceae</taxon>
        <taxon>Camelineae</taxon>
        <taxon>Arabidopsis</taxon>
    </lineage>
</organism>
<proteinExistence type="predicted"/>
<keyword evidence="2" id="KW-1185">Reference proteome</keyword>
<dbReference type="Gene3D" id="3.10.20.10">
    <property type="match status" value="1"/>
</dbReference>
<protein>
    <submittedName>
        <fullName evidence="1">Predicted protein</fullName>
    </submittedName>
</protein>
<evidence type="ECO:0000313" key="2">
    <source>
        <dbReference type="Proteomes" id="UP000008694"/>
    </source>
</evidence>
<dbReference type="Proteomes" id="UP000008694">
    <property type="component" value="Unassembled WGS sequence"/>
</dbReference>
<dbReference type="Gramene" id="Al_scaffold_0006_3478">
    <property type="protein sequence ID" value="Al_scaffold_0006_3478"/>
    <property type="gene ID" value="Al_scaffold_0006_3478"/>
</dbReference>
<accession>D7M139</accession>
<dbReference type="AlphaFoldDB" id="D7M139"/>
<gene>
    <name evidence="1" type="ORF">ARALYDRAFT_663413</name>
</gene>
<name>D7M139_ARALL</name>